<evidence type="ECO:0000313" key="9">
    <source>
        <dbReference type="EMBL" id="PTQ40035.1"/>
    </source>
</evidence>
<organism evidence="9 10">
    <name type="scientific">Marchantia polymorpha</name>
    <name type="common">Common liverwort</name>
    <name type="synonym">Marchantia aquatica</name>
    <dbReference type="NCBI Taxonomy" id="3197"/>
    <lineage>
        <taxon>Eukaryota</taxon>
        <taxon>Viridiplantae</taxon>
        <taxon>Streptophyta</taxon>
        <taxon>Embryophyta</taxon>
        <taxon>Marchantiophyta</taxon>
        <taxon>Marchantiopsida</taxon>
        <taxon>Marchantiidae</taxon>
        <taxon>Marchantiales</taxon>
        <taxon>Marchantiaceae</taxon>
        <taxon>Marchantia</taxon>
    </lineage>
</organism>
<evidence type="ECO:0000256" key="6">
    <source>
        <dbReference type="ARBA" id="ARBA00023211"/>
    </source>
</evidence>
<dbReference type="GO" id="GO:0010945">
    <property type="term" value="F:coenzyme A diphosphatase activity"/>
    <property type="evidence" value="ECO:0007669"/>
    <property type="project" value="InterPro"/>
</dbReference>
<dbReference type="Gramene" id="Mp2g14440.1">
    <property type="protein sequence ID" value="Mp2g14440.1.cds"/>
    <property type="gene ID" value="Mp2g14440"/>
</dbReference>
<dbReference type="PROSITE" id="PS51462">
    <property type="entry name" value="NUDIX"/>
    <property type="match status" value="1"/>
</dbReference>
<evidence type="ECO:0000256" key="3">
    <source>
        <dbReference type="ARBA" id="ARBA00022723"/>
    </source>
</evidence>
<keyword evidence="4" id="KW-0378">Hydrolase</keyword>
<dbReference type="InterPro" id="IPR000086">
    <property type="entry name" value="NUDIX_hydrolase_dom"/>
</dbReference>
<dbReference type="Pfam" id="PF00293">
    <property type="entry name" value="NUDIX"/>
    <property type="match status" value="1"/>
</dbReference>
<dbReference type="GO" id="GO:0015938">
    <property type="term" value="P:coenzyme A catabolic process"/>
    <property type="evidence" value="ECO:0000318"/>
    <property type="project" value="GO_Central"/>
</dbReference>
<feature type="region of interest" description="Disordered" evidence="7">
    <location>
        <begin position="273"/>
        <end position="302"/>
    </location>
</feature>
<comment type="cofactor">
    <cofactor evidence="1">
        <name>Mn(2+)</name>
        <dbReference type="ChEBI" id="CHEBI:29035"/>
    </cofactor>
</comment>
<dbReference type="FunFam" id="3.90.79.10:FF:000036">
    <property type="entry name" value="Nudix hydrolase 11"/>
    <property type="match status" value="1"/>
</dbReference>
<evidence type="ECO:0000256" key="4">
    <source>
        <dbReference type="ARBA" id="ARBA00022801"/>
    </source>
</evidence>
<dbReference type="PANTHER" id="PTHR12992:SF24">
    <property type="entry name" value="PEROXISOMAL COENZYME A DIPHOSPHATASE NUDT7"/>
    <property type="match status" value="1"/>
</dbReference>
<gene>
    <name evidence="9" type="ORF">MARPO_0042s0071</name>
</gene>
<accession>A0A2R6X1Q0</accession>
<dbReference type="GO" id="GO:0005737">
    <property type="term" value="C:cytoplasm"/>
    <property type="evidence" value="ECO:0007669"/>
    <property type="project" value="UniProtKB-ARBA"/>
</dbReference>
<dbReference type="GO" id="GO:0006637">
    <property type="term" value="P:acyl-CoA metabolic process"/>
    <property type="evidence" value="ECO:0007669"/>
    <property type="project" value="UniProtKB-ARBA"/>
</dbReference>
<keyword evidence="6" id="KW-0464">Manganese</keyword>
<proteinExistence type="predicted"/>
<evidence type="ECO:0000256" key="7">
    <source>
        <dbReference type="SAM" id="MobiDB-lite"/>
    </source>
</evidence>
<feature type="domain" description="Nudix hydrolase" evidence="8">
    <location>
        <begin position="79"/>
        <end position="214"/>
    </location>
</feature>
<dbReference type="GO" id="GO:0015937">
    <property type="term" value="P:coenzyme A biosynthetic process"/>
    <property type="evidence" value="ECO:0007669"/>
    <property type="project" value="UniProtKB-ARBA"/>
</dbReference>
<name>A0A2R6X1Q0_MARPO</name>
<comment type="cofactor">
    <cofactor evidence="2">
        <name>Mg(2+)</name>
        <dbReference type="ChEBI" id="CHEBI:18420"/>
    </cofactor>
</comment>
<dbReference type="PANTHER" id="PTHR12992">
    <property type="entry name" value="NUDIX HYDROLASE"/>
    <property type="match status" value="1"/>
</dbReference>
<dbReference type="AlphaFoldDB" id="A0A2R6X1Q0"/>
<dbReference type="InterPro" id="IPR045121">
    <property type="entry name" value="CoAse"/>
</dbReference>
<evidence type="ECO:0000256" key="5">
    <source>
        <dbReference type="ARBA" id="ARBA00022842"/>
    </source>
</evidence>
<dbReference type="OrthoDB" id="206213at2759"/>
<evidence type="ECO:0000313" key="10">
    <source>
        <dbReference type="Proteomes" id="UP000244005"/>
    </source>
</evidence>
<evidence type="ECO:0000256" key="2">
    <source>
        <dbReference type="ARBA" id="ARBA00001946"/>
    </source>
</evidence>
<sequence length="302" mass="33243">MAAEVGSRVQYVPVKYQAYPWQRGSPEVWISPKLKSIAEQLRQYSSPGSSADEDGGVTSSVGMPASVASLNDLNVFPTKKRAAVLVCLHQTPEGELRVILTKRTASMSSHSGEVCLPGGKRDEGDVDDTVTALREAQEEIGLEPSHVRVVAVLEQFLSKDLLGVTPVIGLLDDVSNFRAVVNPHEVESLFEAPLEMFLKESEKHWFEERVWLGVKYRVHFFDYTTHLGEKFLIWGLTASILIRSASLVYQREPDFVEFAPDFSAIVNSSKALGGKSVDSLGATPEKNSEESVLSWPGPPSRL</sequence>
<keyword evidence="10" id="KW-1185">Reference proteome</keyword>
<reference evidence="10" key="1">
    <citation type="journal article" date="2017" name="Cell">
        <title>Insights into land plant evolution garnered from the Marchantia polymorpha genome.</title>
        <authorList>
            <person name="Bowman J.L."/>
            <person name="Kohchi T."/>
            <person name="Yamato K.T."/>
            <person name="Jenkins J."/>
            <person name="Shu S."/>
            <person name="Ishizaki K."/>
            <person name="Yamaoka S."/>
            <person name="Nishihama R."/>
            <person name="Nakamura Y."/>
            <person name="Berger F."/>
            <person name="Adam C."/>
            <person name="Aki S.S."/>
            <person name="Althoff F."/>
            <person name="Araki T."/>
            <person name="Arteaga-Vazquez M.A."/>
            <person name="Balasubrmanian S."/>
            <person name="Barry K."/>
            <person name="Bauer D."/>
            <person name="Boehm C.R."/>
            <person name="Briginshaw L."/>
            <person name="Caballero-Perez J."/>
            <person name="Catarino B."/>
            <person name="Chen F."/>
            <person name="Chiyoda S."/>
            <person name="Chovatia M."/>
            <person name="Davies K.M."/>
            <person name="Delmans M."/>
            <person name="Demura T."/>
            <person name="Dierschke T."/>
            <person name="Dolan L."/>
            <person name="Dorantes-Acosta A.E."/>
            <person name="Eklund D.M."/>
            <person name="Florent S.N."/>
            <person name="Flores-Sandoval E."/>
            <person name="Fujiyama A."/>
            <person name="Fukuzawa H."/>
            <person name="Galik B."/>
            <person name="Grimanelli D."/>
            <person name="Grimwood J."/>
            <person name="Grossniklaus U."/>
            <person name="Hamada T."/>
            <person name="Haseloff J."/>
            <person name="Hetherington A.J."/>
            <person name="Higo A."/>
            <person name="Hirakawa Y."/>
            <person name="Hundley H.N."/>
            <person name="Ikeda Y."/>
            <person name="Inoue K."/>
            <person name="Inoue S.I."/>
            <person name="Ishida S."/>
            <person name="Jia Q."/>
            <person name="Kakita M."/>
            <person name="Kanazawa T."/>
            <person name="Kawai Y."/>
            <person name="Kawashima T."/>
            <person name="Kennedy M."/>
            <person name="Kinose K."/>
            <person name="Kinoshita T."/>
            <person name="Kohara Y."/>
            <person name="Koide E."/>
            <person name="Komatsu K."/>
            <person name="Kopischke S."/>
            <person name="Kubo M."/>
            <person name="Kyozuka J."/>
            <person name="Lagercrantz U."/>
            <person name="Lin S.S."/>
            <person name="Lindquist E."/>
            <person name="Lipzen A.M."/>
            <person name="Lu C.W."/>
            <person name="De Luna E."/>
            <person name="Martienssen R.A."/>
            <person name="Minamino N."/>
            <person name="Mizutani M."/>
            <person name="Mizutani M."/>
            <person name="Mochizuki N."/>
            <person name="Monte I."/>
            <person name="Mosher R."/>
            <person name="Nagasaki H."/>
            <person name="Nakagami H."/>
            <person name="Naramoto S."/>
            <person name="Nishitani K."/>
            <person name="Ohtani M."/>
            <person name="Okamoto T."/>
            <person name="Okumura M."/>
            <person name="Phillips J."/>
            <person name="Pollak B."/>
            <person name="Reinders A."/>
            <person name="Rovekamp M."/>
            <person name="Sano R."/>
            <person name="Sawa S."/>
            <person name="Schmid M.W."/>
            <person name="Shirakawa M."/>
            <person name="Solano R."/>
            <person name="Spunde A."/>
            <person name="Suetsugu N."/>
            <person name="Sugano S."/>
            <person name="Sugiyama A."/>
            <person name="Sun R."/>
            <person name="Suzuki Y."/>
            <person name="Takenaka M."/>
            <person name="Takezawa D."/>
            <person name="Tomogane H."/>
            <person name="Tsuzuki M."/>
            <person name="Ueda T."/>
            <person name="Umeda M."/>
            <person name="Ward J.M."/>
            <person name="Watanabe Y."/>
            <person name="Yazaki K."/>
            <person name="Yokoyama R."/>
            <person name="Yoshitake Y."/>
            <person name="Yotsui I."/>
            <person name="Zachgo S."/>
            <person name="Schmutz J."/>
        </authorList>
    </citation>
    <scope>NUCLEOTIDE SEQUENCE [LARGE SCALE GENOMIC DNA]</scope>
    <source>
        <strain evidence="10">Tak-1</strain>
    </source>
</reference>
<dbReference type="Proteomes" id="UP000244005">
    <property type="component" value="Unassembled WGS sequence"/>
</dbReference>
<protein>
    <recommendedName>
        <fullName evidence="8">Nudix hydrolase domain-containing protein</fullName>
    </recommendedName>
</protein>
<evidence type="ECO:0000259" key="8">
    <source>
        <dbReference type="PROSITE" id="PS51462"/>
    </source>
</evidence>
<dbReference type="GO" id="GO:0008893">
    <property type="term" value="F:guanosine-3',5'-bis(diphosphate) 3'-diphosphatase activity"/>
    <property type="evidence" value="ECO:0007669"/>
    <property type="project" value="UniProtKB-ARBA"/>
</dbReference>
<dbReference type="SUPFAM" id="SSF55811">
    <property type="entry name" value="Nudix"/>
    <property type="match status" value="1"/>
</dbReference>
<keyword evidence="3" id="KW-0479">Metal-binding</keyword>
<dbReference type="EMBL" id="KZ772714">
    <property type="protein sequence ID" value="PTQ40035.1"/>
    <property type="molecule type" value="Genomic_DNA"/>
</dbReference>
<dbReference type="GO" id="GO:0046872">
    <property type="term" value="F:metal ion binding"/>
    <property type="evidence" value="ECO:0007669"/>
    <property type="project" value="UniProtKB-KW"/>
</dbReference>
<dbReference type="CDD" id="cd03426">
    <property type="entry name" value="NUDIX_CoAse_Nudt7"/>
    <property type="match status" value="1"/>
</dbReference>
<evidence type="ECO:0000256" key="1">
    <source>
        <dbReference type="ARBA" id="ARBA00001936"/>
    </source>
</evidence>
<dbReference type="Gene3D" id="3.90.79.10">
    <property type="entry name" value="Nucleoside Triphosphate Pyrophosphohydrolase"/>
    <property type="match status" value="1"/>
</dbReference>
<keyword evidence="5" id="KW-0460">Magnesium</keyword>
<dbReference type="InterPro" id="IPR015797">
    <property type="entry name" value="NUDIX_hydrolase-like_dom_sf"/>
</dbReference>